<organism evidence="2">
    <name type="scientific">marine sediment metagenome</name>
    <dbReference type="NCBI Taxonomy" id="412755"/>
    <lineage>
        <taxon>unclassified sequences</taxon>
        <taxon>metagenomes</taxon>
        <taxon>ecological metagenomes</taxon>
    </lineage>
</organism>
<evidence type="ECO:0000313" key="2">
    <source>
        <dbReference type="EMBL" id="GAH50867.1"/>
    </source>
</evidence>
<protein>
    <recommendedName>
        <fullName evidence="3">YokE-like PH domain-containing protein</fullName>
    </recommendedName>
</protein>
<dbReference type="EMBL" id="BARU01023243">
    <property type="protein sequence ID" value="GAH50867.1"/>
    <property type="molecule type" value="Genomic_DNA"/>
</dbReference>
<proteinExistence type="predicted"/>
<accession>X1G0U0</accession>
<reference evidence="2" key="1">
    <citation type="journal article" date="2014" name="Front. Microbiol.">
        <title>High frequency of phylogenetically diverse reductive dehalogenase-homologous genes in deep subseafloor sedimentary metagenomes.</title>
        <authorList>
            <person name="Kawai M."/>
            <person name="Futagami T."/>
            <person name="Toyoda A."/>
            <person name="Takaki Y."/>
            <person name="Nishi S."/>
            <person name="Hori S."/>
            <person name="Arai W."/>
            <person name="Tsubouchi T."/>
            <person name="Morono Y."/>
            <person name="Uchiyama I."/>
            <person name="Ito T."/>
            <person name="Fujiyama A."/>
            <person name="Inagaki F."/>
            <person name="Takami H."/>
        </authorList>
    </citation>
    <scope>NUCLEOTIDE SEQUENCE</scope>
    <source>
        <strain evidence="2">Expedition CK06-06</strain>
    </source>
</reference>
<dbReference type="EMBL" id="BARS01022633">
    <property type="protein sequence ID" value="GAG02241.1"/>
    <property type="molecule type" value="Genomic_DNA"/>
</dbReference>
<dbReference type="AlphaFoldDB" id="X1G0U0"/>
<evidence type="ECO:0008006" key="3">
    <source>
        <dbReference type="Google" id="ProtNLM"/>
    </source>
</evidence>
<comment type="caution">
    <text evidence="2">The sequence shown here is derived from an EMBL/GenBank/DDBJ whole genome shotgun (WGS) entry which is preliminary data.</text>
</comment>
<sequence>MPIISGWEVSPDRVEKFEKMLSSDPVGDPLMTTKCILGKENGFLVASTNGFAWRIQYTYGTSMMSMGKSKWVRWHDVERIDLKKDGMILVYLKVRQKNGPVKLDGKGNPKLKKWRLIMRKNKNEEKAHFVQRRSDFFKVISDIFNQYKGDSDPPTSDTRM</sequence>
<evidence type="ECO:0000313" key="1">
    <source>
        <dbReference type="EMBL" id="GAG02241.1"/>
    </source>
</evidence>
<gene>
    <name evidence="1" type="ORF">S01H1_36159</name>
    <name evidence="2" type="ORF">S03H2_37744</name>
</gene>
<name>X1G0U0_9ZZZZ</name>